<proteinExistence type="predicted"/>
<dbReference type="InterPro" id="IPR024495">
    <property type="entry name" value="DUF2771"/>
</dbReference>
<feature type="signal peptide" evidence="1">
    <location>
        <begin position="1"/>
        <end position="25"/>
    </location>
</feature>
<evidence type="ECO:0000313" key="2">
    <source>
        <dbReference type="EMBL" id="MVU79180.1"/>
    </source>
</evidence>
<dbReference type="Pfam" id="PF10969">
    <property type="entry name" value="DUF2771"/>
    <property type="match status" value="1"/>
</dbReference>
<comment type="caution">
    <text evidence="2">The sequence shown here is derived from an EMBL/GenBank/DDBJ whole genome shotgun (WGS) entry which is preliminary data.</text>
</comment>
<organism evidence="2 3">
    <name type="scientific">Nocardia terrae</name>
    <dbReference type="NCBI Taxonomy" id="2675851"/>
    <lineage>
        <taxon>Bacteria</taxon>
        <taxon>Bacillati</taxon>
        <taxon>Actinomycetota</taxon>
        <taxon>Actinomycetes</taxon>
        <taxon>Mycobacteriales</taxon>
        <taxon>Nocardiaceae</taxon>
        <taxon>Nocardia</taxon>
    </lineage>
</organism>
<accession>A0A7K1UXR8</accession>
<feature type="chain" id="PRO_5029524391" evidence="1">
    <location>
        <begin position="26"/>
        <end position="210"/>
    </location>
</feature>
<dbReference type="Proteomes" id="UP000466794">
    <property type="component" value="Unassembled WGS sequence"/>
</dbReference>
<dbReference type="AlphaFoldDB" id="A0A7K1UXR8"/>
<evidence type="ECO:0000313" key="3">
    <source>
        <dbReference type="Proteomes" id="UP000466794"/>
    </source>
</evidence>
<dbReference type="RefSeq" id="WP_328601964.1">
    <property type="nucleotide sequence ID" value="NZ_WRPP01000003.1"/>
</dbReference>
<dbReference type="EMBL" id="WRPP01000003">
    <property type="protein sequence ID" value="MVU79180.1"/>
    <property type="molecule type" value="Genomic_DNA"/>
</dbReference>
<name>A0A7K1UXR8_9NOCA</name>
<protein>
    <submittedName>
        <fullName evidence="2">DUF2771 family protein</fullName>
    </submittedName>
</protein>
<gene>
    <name evidence="2" type="ORF">GPX89_18260</name>
</gene>
<sequence length="210" mass="21878">MSQPRTRTIVAFAGAALLVFVAAVAAVVTIAVHRAAEPQARITAYANGKSITVAPYVDCNVRMQDCKTLPADSDVPLPPGLNCAAGGDGCHTGKSAELAVKPGLPLQLSLPKEISDGPWLGQTVYQAPNGKVLQKPIEHDDYTKGTTALTVPSVLYLTADGKLAEKKPAAPSVTLMLVGTEIALPILIRDQTTGEEGYLPHAAWSISTAA</sequence>
<keyword evidence="1" id="KW-0732">Signal</keyword>
<evidence type="ECO:0000256" key="1">
    <source>
        <dbReference type="SAM" id="SignalP"/>
    </source>
</evidence>
<reference evidence="2 3" key="1">
    <citation type="submission" date="2019-12" db="EMBL/GenBank/DDBJ databases">
        <title>Nocardia sp. nov. ET3-3 isolated from soil.</title>
        <authorList>
            <person name="Kanchanasin P."/>
            <person name="Tanasupawat S."/>
            <person name="Yuki M."/>
            <person name="Kudo T."/>
        </authorList>
    </citation>
    <scope>NUCLEOTIDE SEQUENCE [LARGE SCALE GENOMIC DNA]</scope>
    <source>
        <strain evidence="2 3">ET3-3</strain>
    </source>
</reference>
<keyword evidence="3" id="KW-1185">Reference proteome</keyword>